<dbReference type="InterPro" id="IPR038389">
    <property type="entry name" value="PSMG2_sf"/>
</dbReference>
<evidence type="ECO:0000256" key="1">
    <source>
        <dbReference type="SAM" id="MobiDB-lite"/>
    </source>
</evidence>
<keyword evidence="3" id="KW-1185">Reference proteome</keyword>
<dbReference type="Gene3D" id="1.10.287.100">
    <property type="match status" value="1"/>
</dbReference>
<dbReference type="Proteomes" id="UP000635902">
    <property type="component" value="Unassembled WGS sequence"/>
</dbReference>
<dbReference type="RefSeq" id="WP_194556282.1">
    <property type="nucleotide sequence ID" value="NZ_JADKMY010000001.1"/>
</dbReference>
<sequence length="334" mass="36597">MNANDRPAFDRYNHSDNNRRKNSMYELAYPGPIAASAEFSSLPMIVALEGYADAGQAISQVSSHLLQALDSTPVATFNVDELIDYRARRPSVTLDHSRVAGREKLNLVLHLVKDTNDSPFLILTGPEPDLKWESFGKAVTELAQRCSVERVVTLYSAPMTVPHTRPLVVSAHASDPSFIKDFHSWGARMIIPGSAALDIELKLKEAGLETVGLTAHVPHYIAASDYPEATRALLEAAGKLTDRSIPVGALDADVERMQRQLADQVDDNPEIATVVNALEQQYDLESERQRQRKESNLLEPGQDIPTGEELGAEFEAFLAEMSDGSGETTEGGEE</sequence>
<dbReference type="InterPro" id="IPR019151">
    <property type="entry name" value="Proteasome_assmbl_chaperone_2"/>
</dbReference>
<comment type="caution">
    <text evidence="2">The sequence shown here is derived from an EMBL/GenBank/DDBJ whole genome shotgun (WGS) entry which is preliminary data.</text>
</comment>
<evidence type="ECO:0000313" key="3">
    <source>
        <dbReference type="Proteomes" id="UP000635902"/>
    </source>
</evidence>
<accession>A0ABR9ZK51</accession>
<dbReference type="EMBL" id="JADKMY010000001">
    <property type="protein sequence ID" value="MBF4553481.1"/>
    <property type="molecule type" value="Genomic_DNA"/>
</dbReference>
<dbReference type="Pfam" id="PF09754">
    <property type="entry name" value="PAC2"/>
    <property type="match status" value="1"/>
</dbReference>
<evidence type="ECO:0000313" key="2">
    <source>
        <dbReference type="EMBL" id="MBF4553481.1"/>
    </source>
</evidence>
<reference evidence="2 3" key="1">
    <citation type="submission" date="2020-10" db="EMBL/GenBank/DDBJ databases">
        <title>Novel species in genus Corynebacterium.</title>
        <authorList>
            <person name="Zhang G."/>
        </authorList>
    </citation>
    <scope>NUCLEOTIDE SEQUENCE [LARGE SCALE GENOMIC DNA]</scope>
    <source>
        <strain evidence="2 3">DSM 45110</strain>
    </source>
</reference>
<organism evidence="2 3">
    <name type="scientific">Corynebacterium suicordis DSM 45110</name>
    <dbReference type="NCBI Taxonomy" id="1121369"/>
    <lineage>
        <taxon>Bacteria</taxon>
        <taxon>Bacillati</taxon>
        <taxon>Actinomycetota</taxon>
        <taxon>Actinomycetes</taxon>
        <taxon>Mycobacteriales</taxon>
        <taxon>Corynebacteriaceae</taxon>
        <taxon>Corynebacterium</taxon>
    </lineage>
</organism>
<name>A0ABR9ZK51_9CORY</name>
<dbReference type="SUPFAM" id="SSF159659">
    <property type="entry name" value="Cgl1923-like"/>
    <property type="match status" value="1"/>
</dbReference>
<gene>
    <name evidence="2" type="ORF">IRY30_05210</name>
</gene>
<dbReference type="Gene3D" id="3.40.50.10900">
    <property type="entry name" value="PAC-like subunit"/>
    <property type="match status" value="1"/>
</dbReference>
<dbReference type="PIRSF" id="PIRSF028754">
    <property type="entry name" value="UCP028754"/>
    <property type="match status" value="1"/>
</dbReference>
<dbReference type="InterPro" id="IPR008492">
    <property type="entry name" value="Rv2714-like"/>
</dbReference>
<feature type="compositionally biased region" description="Basic and acidic residues" evidence="1">
    <location>
        <begin position="286"/>
        <end position="296"/>
    </location>
</feature>
<proteinExistence type="predicted"/>
<protein>
    <submittedName>
        <fullName evidence="2">PAC2 family protein</fullName>
    </submittedName>
</protein>
<feature type="region of interest" description="Disordered" evidence="1">
    <location>
        <begin position="286"/>
        <end position="310"/>
    </location>
</feature>